<reference evidence="1" key="2">
    <citation type="submission" date="2023-04" db="EMBL/GenBank/DDBJ databases">
        <authorList>
            <person name="Bruccoleri R.E."/>
            <person name="Oakeley E.J."/>
            <person name="Faust A.-M."/>
            <person name="Dessus-Babus S."/>
            <person name="Altorfer M."/>
            <person name="Burckhardt D."/>
            <person name="Oertli M."/>
            <person name="Naumann U."/>
            <person name="Petersen F."/>
            <person name="Wong J."/>
        </authorList>
    </citation>
    <scope>NUCLEOTIDE SEQUENCE</scope>
    <source>
        <strain evidence="1">GSM-AAB239-AS_SAM_17_03QT</strain>
        <tissue evidence="1">Leaf</tissue>
    </source>
</reference>
<keyword evidence="2" id="KW-1185">Reference proteome</keyword>
<organism evidence="1 2">
    <name type="scientific">Iris pallida</name>
    <name type="common">Sweet iris</name>
    <dbReference type="NCBI Taxonomy" id="29817"/>
    <lineage>
        <taxon>Eukaryota</taxon>
        <taxon>Viridiplantae</taxon>
        <taxon>Streptophyta</taxon>
        <taxon>Embryophyta</taxon>
        <taxon>Tracheophyta</taxon>
        <taxon>Spermatophyta</taxon>
        <taxon>Magnoliopsida</taxon>
        <taxon>Liliopsida</taxon>
        <taxon>Asparagales</taxon>
        <taxon>Iridaceae</taxon>
        <taxon>Iridoideae</taxon>
        <taxon>Irideae</taxon>
        <taxon>Iris</taxon>
    </lineage>
</organism>
<comment type="caution">
    <text evidence="1">The sequence shown here is derived from an EMBL/GenBank/DDBJ whole genome shotgun (WGS) entry which is preliminary data.</text>
</comment>
<dbReference type="AlphaFoldDB" id="A0AAX6HSK4"/>
<evidence type="ECO:0000313" key="2">
    <source>
        <dbReference type="Proteomes" id="UP001140949"/>
    </source>
</evidence>
<dbReference type="EMBL" id="JANAVB010006996">
    <property type="protein sequence ID" value="KAJ6843768.1"/>
    <property type="molecule type" value="Genomic_DNA"/>
</dbReference>
<protein>
    <recommendedName>
        <fullName evidence="3">Secreted protein</fullName>
    </recommendedName>
</protein>
<gene>
    <name evidence="1" type="ORF">M6B38_117420</name>
</gene>
<reference evidence="1" key="1">
    <citation type="journal article" date="2023" name="GigaByte">
        <title>Genome assembly of the bearded iris, Iris pallida Lam.</title>
        <authorList>
            <person name="Bruccoleri R.E."/>
            <person name="Oakeley E.J."/>
            <person name="Faust A.M.E."/>
            <person name="Altorfer M."/>
            <person name="Dessus-Babus S."/>
            <person name="Burckhardt D."/>
            <person name="Oertli M."/>
            <person name="Naumann U."/>
            <person name="Petersen F."/>
            <person name="Wong J."/>
        </authorList>
    </citation>
    <scope>NUCLEOTIDE SEQUENCE</scope>
    <source>
        <strain evidence="1">GSM-AAB239-AS_SAM_17_03QT</strain>
    </source>
</reference>
<proteinExistence type="predicted"/>
<evidence type="ECO:0008006" key="3">
    <source>
        <dbReference type="Google" id="ProtNLM"/>
    </source>
</evidence>
<accession>A0AAX6HSK4</accession>
<sequence>MFIYMSCCLLTRSSHVVVERGNMLVDIWTTQNYLPCLSWRIAAVHDTCRVSNLSPSRSHVETDISNHIGSCILFVFLVFSTTCHVISTF</sequence>
<dbReference type="Proteomes" id="UP001140949">
    <property type="component" value="Unassembled WGS sequence"/>
</dbReference>
<name>A0AAX6HSK4_IRIPA</name>
<evidence type="ECO:0000313" key="1">
    <source>
        <dbReference type="EMBL" id="KAJ6843768.1"/>
    </source>
</evidence>